<dbReference type="AlphaFoldDB" id="B8BZK9"/>
<feature type="region of interest" description="Disordered" evidence="1">
    <location>
        <begin position="1"/>
        <end position="29"/>
    </location>
</feature>
<dbReference type="KEGG" id="tps:THAPSDRAFT_4547"/>
<dbReference type="EMBL" id="CM000641">
    <property type="protein sequence ID" value="EED93371.1"/>
    <property type="molecule type" value="Genomic_DNA"/>
</dbReference>
<evidence type="ECO:0000313" key="3">
    <source>
        <dbReference type="Proteomes" id="UP000001449"/>
    </source>
</evidence>
<feature type="compositionally biased region" description="Polar residues" evidence="1">
    <location>
        <begin position="1"/>
        <end position="27"/>
    </location>
</feature>
<dbReference type="InParanoid" id="B8BZK9"/>
<evidence type="ECO:0000256" key="1">
    <source>
        <dbReference type="SAM" id="MobiDB-lite"/>
    </source>
</evidence>
<dbReference type="Gene3D" id="2.120.10.80">
    <property type="entry name" value="Kelch-type beta propeller"/>
    <property type="match status" value="2"/>
</dbReference>
<dbReference type="InterPro" id="IPR015915">
    <property type="entry name" value="Kelch-typ_b-propeller"/>
</dbReference>
<dbReference type="GeneID" id="7448799"/>
<dbReference type="SUPFAM" id="SSF117281">
    <property type="entry name" value="Kelch motif"/>
    <property type="match status" value="1"/>
</dbReference>
<accession>B8BZK9</accession>
<dbReference type="Proteomes" id="UP000001449">
    <property type="component" value="Chromosome 4"/>
</dbReference>
<proteinExistence type="predicted"/>
<reference evidence="2 3" key="1">
    <citation type="journal article" date="2004" name="Science">
        <title>The genome of the diatom Thalassiosira pseudonana: ecology, evolution, and metabolism.</title>
        <authorList>
            <person name="Armbrust E.V."/>
            <person name="Berges J.A."/>
            <person name="Bowler C."/>
            <person name="Green B.R."/>
            <person name="Martinez D."/>
            <person name="Putnam N.H."/>
            <person name="Zhou S."/>
            <person name="Allen A.E."/>
            <person name="Apt K.E."/>
            <person name="Bechner M."/>
            <person name="Brzezinski M.A."/>
            <person name="Chaal B.K."/>
            <person name="Chiovitti A."/>
            <person name="Davis A.K."/>
            <person name="Demarest M.S."/>
            <person name="Detter J.C."/>
            <person name="Glavina T."/>
            <person name="Goodstein D."/>
            <person name="Hadi M.Z."/>
            <person name="Hellsten U."/>
            <person name="Hildebrand M."/>
            <person name="Jenkins B.D."/>
            <person name="Jurka J."/>
            <person name="Kapitonov V.V."/>
            <person name="Kroger N."/>
            <person name="Lau W.W."/>
            <person name="Lane T.W."/>
            <person name="Larimer F.W."/>
            <person name="Lippmeier J.C."/>
            <person name="Lucas S."/>
            <person name="Medina M."/>
            <person name="Montsant A."/>
            <person name="Obornik M."/>
            <person name="Parker M.S."/>
            <person name="Palenik B."/>
            <person name="Pazour G.J."/>
            <person name="Richardson P.M."/>
            <person name="Rynearson T.A."/>
            <person name="Saito M.A."/>
            <person name="Schwartz D.C."/>
            <person name="Thamatrakoln K."/>
            <person name="Valentin K."/>
            <person name="Vardi A."/>
            <person name="Wilkerson F.P."/>
            <person name="Rokhsar D.S."/>
        </authorList>
    </citation>
    <scope>NUCLEOTIDE SEQUENCE [LARGE SCALE GENOMIC DNA]</scope>
    <source>
        <strain evidence="2 3">CCMP1335</strain>
    </source>
</reference>
<feature type="region of interest" description="Disordered" evidence="1">
    <location>
        <begin position="486"/>
        <end position="523"/>
    </location>
</feature>
<evidence type="ECO:0000313" key="2">
    <source>
        <dbReference type="EMBL" id="EED93371.1"/>
    </source>
</evidence>
<name>B8BZK9_THAPS</name>
<sequence length="776" mass="85642">MEVSTSYGSVSSPCKQSSPLMTPQSRPTKAEASALLEIISTPPTIGTPTYAKNSSSIMMPSPFYNGAASPILPIPKRPPCESTLPYQSSPPSFQPPSTATKYTLLPRSIKHTDIATNTSCHDDSCEQLHHGLGPLLGILPESIFYSIISYIDYTERHPTLHLLSQGMTNLLSRPEFLLEMKHSLLHKQSHDKKNLMSQALEEETEPNALNEFLFVVGGKYPIKTGNNQTGTLEDTTNQSTGDQVHLRMAMQSNEQRGILGYDPKRSKWVRFGGNPLEPFGPSQNNLHPLSPLGITDAKPLYIAHPHYCLMFFGGTHHSSNMPSNRVVSYSFLSAKWETWPDMMRSRHGEDFVVARVEGQETDSVVLIGCDLEFCDCCRCNPPSEGHSNEANTNMIGFDNFEHEISVINTAYRTAQNSQSETIGRCEVLDLKTRTWERRKSKAPTCPPDDGGVAVLEGRYVYLPGTCPPPPFNTLLQIQDDEAEMVTPLSGSESNSWMQSPSSFIEENNDSSEQSMSESSNDEINTSSLGNLFRSLHYRPGLVYDALLDEWSTLPARPYVTTSSPATVAYKNSVLVLGGYRSSSENALSCYHHREEDAILDYEDHLQYAWWYTPQSTSTQKSGESESKTLATQDNGEWIFGGGCGGVSHTQGWANSSEVATAVAAARVLQHKSSNSRQGDGVATGNNASPLDEVTCDLPNGAPAPLRGATLTLYQGRLIMVGGLSTFSRTFYDNERKAIHQYDTKNRVWRKVTQKNGRPIELPVPSLLDGYSFSVYV</sequence>
<gene>
    <name evidence="2" type="ORF">THAPSDRAFT_4547</name>
</gene>
<feature type="compositionally biased region" description="Polar residues" evidence="1">
    <location>
        <begin position="488"/>
        <end position="504"/>
    </location>
</feature>
<dbReference type="HOGENOM" id="CLU_360776_0_0_1"/>
<reference evidence="2 3" key="2">
    <citation type="journal article" date="2008" name="Nature">
        <title>The Phaeodactylum genome reveals the evolutionary history of diatom genomes.</title>
        <authorList>
            <person name="Bowler C."/>
            <person name="Allen A.E."/>
            <person name="Badger J.H."/>
            <person name="Grimwood J."/>
            <person name="Jabbari K."/>
            <person name="Kuo A."/>
            <person name="Maheswari U."/>
            <person name="Martens C."/>
            <person name="Maumus F."/>
            <person name="Otillar R.P."/>
            <person name="Rayko E."/>
            <person name="Salamov A."/>
            <person name="Vandepoele K."/>
            <person name="Beszteri B."/>
            <person name="Gruber A."/>
            <person name="Heijde M."/>
            <person name="Katinka M."/>
            <person name="Mock T."/>
            <person name="Valentin K."/>
            <person name="Verret F."/>
            <person name="Berges J.A."/>
            <person name="Brownlee C."/>
            <person name="Cadoret J.P."/>
            <person name="Chiovitti A."/>
            <person name="Choi C.J."/>
            <person name="Coesel S."/>
            <person name="De Martino A."/>
            <person name="Detter J.C."/>
            <person name="Durkin C."/>
            <person name="Falciatore A."/>
            <person name="Fournet J."/>
            <person name="Haruta M."/>
            <person name="Huysman M.J."/>
            <person name="Jenkins B.D."/>
            <person name="Jiroutova K."/>
            <person name="Jorgensen R.E."/>
            <person name="Joubert Y."/>
            <person name="Kaplan A."/>
            <person name="Kroger N."/>
            <person name="Kroth P.G."/>
            <person name="La Roche J."/>
            <person name="Lindquist E."/>
            <person name="Lommer M."/>
            <person name="Martin-Jezequel V."/>
            <person name="Lopez P.J."/>
            <person name="Lucas S."/>
            <person name="Mangogna M."/>
            <person name="McGinnis K."/>
            <person name="Medlin L.K."/>
            <person name="Montsant A."/>
            <person name="Oudot-Le Secq M.P."/>
            <person name="Napoli C."/>
            <person name="Obornik M."/>
            <person name="Parker M.S."/>
            <person name="Petit J.L."/>
            <person name="Porcel B.M."/>
            <person name="Poulsen N."/>
            <person name="Robison M."/>
            <person name="Rychlewski L."/>
            <person name="Rynearson T.A."/>
            <person name="Schmutz J."/>
            <person name="Shapiro H."/>
            <person name="Siaut M."/>
            <person name="Stanley M."/>
            <person name="Sussman M.R."/>
            <person name="Taylor A.R."/>
            <person name="Vardi A."/>
            <person name="von Dassow P."/>
            <person name="Vyverman W."/>
            <person name="Willis A."/>
            <person name="Wyrwicz L.S."/>
            <person name="Rokhsar D.S."/>
            <person name="Weissenbach J."/>
            <person name="Armbrust E.V."/>
            <person name="Green B.R."/>
            <person name="Van de Peer Y."/>
            <person name="Grigoriev I.V."/>
        </authorList>
    </citation>
    <scope>NUCLEOTIDE SEQUENCE [LARGE SCALE GENOMIC DNA]</scope>
    <source>
        <strain evidence="2 3">CCMP1335</strain>
    </source>
</reference>
<dbReference type="RefSeq" id="XP_002289834.1">
    <property type="nucleotide sequence ID" value="XM_002289798.1"/>
</dbReference>
<organism evidence="2 3">
    <name type="scientific">Thalassiosira pseudonana</name>
    <name type="common">Marine diatom</name>
    <name type="synonym">Cyclotella nana</name>
    <dbReference type="NCBI Taxonomy" id="35128"/>
    <lineage>
        <taxon>Eukaryota</taxon>
        <taxon>Sar</taxon>
        <taxon>Stramenopiles</taxon>
        <taxon>Ochrophyta</taxon>
        <taxon>Bacillariophyta</taxon>
        <taxon>Coscinodiscophyceae</taxon>
        <taxon>Thalassiosirophycidae</taxon>
        <taxon>Thalassiosirales</taxon>
        <taxon>Thalassiosiraceae</taxon>
        <taxon>Thalassiosira</taxon>
    </lineage>
</organism>
<keyword evidence="3" id="KW-1185">Reference proteome</keyword>
<dbReference type="PaxDb" id="35128-Thaps4547"/>
<feature type="compositionally biased region" description="Low complexity" evidence="1">
    <location>
        <begin position="510"/>
        <end position="522"/>
    </location>
</feature>
<protein>
    <submittedName>
        <fullName evidence="2">Uncharacterized protein</fullName>
    </submittedName>
</protein>